<reference evidence="1 2" key="1">
    <citation type="submission" date="2019-01" db="EMBL/GenBank/DDBJ databases">
        <title>Genomic insights into the origins and evolution of symbiotic genes in the Phaseolus vulgaris microsymbionts.</title>
        <authorList>
            <person name="Tong W."/>
        </authorList>
    </citation>
    <scope>NUCLEOTIDE SEQUENCE [LARGE SCALE GENOMIC DNA]</scope>
    <source>
        <strain evidence="1 2">FH23</strain>
        <plasmid evidence="2">prapfh23c</plasmid>
    </source>
</reference>
<dbReference type="AlphaFoldDB" id="A0AAE5WTI6"/>
<gene>
    <name evidence="1" type="ORF">CO657_30980</name>
</gene>
<protein>
    <recommendedName>
        <fullName evidence="3">Response regulatory domain-containing protein</fullName>
    </recommendedName>
</protein>
<evidence type="ECO:0000313" key="1">
    <source>
        <dbReference type="EMBL" id="QAS82238.1"/>
    </source>
</evidence>
<dbReference type="Proteomes" id="UP000220927">
    <property type="component" value="Plasmid pRapFH23c"/>
</dbReference>
<name>A0AAE5WTI6_9HYPH</name>
<dbReference type="RefSeq" id="WP_054186329.1">
    <property type="nucleotide sequence ID" value="NZ_CP035001.1"/>
</dbReference>
<keyword evidence="1" id="KW-0614">Plasmid</keyword>
<geneLocation type="plasmid" evidence="2">
    <name>prapfh23c</name>
</geneLocation>
<dbReference type="KEGG" id="rad:CO657_30980"/>
<evidence type="ECO:0000313" key="2">
    <source>
        <dbReference type="Proteomes" id="UP000220927"/>
    </source>
</evidence>
<dbReference type="EMBL" id="CP035001">
    <property type="protein sequence ID" value="QAS82238.1"/>
    <property type="molecule type" value="Genomic_DNA"/>
</dbReference>
<sequence length="99" mass="11171">MDHRAAFMGIRLLVAYILSEPRSVAGRYDRVQRRDLPGSMNGLKLAAAIRDRWAPIQIIITSGHFRLGDRDIPVRTVFFPKQYDHQQVVAALHGISGSM</sequence>
<organism evidence="1 2">
    <name type="scientific">Rhizobium acidisoli</name>
    <dbReference type="NCBI Taxonomy" id="1538158"/>
    <lineage>
        <taxon>Bacteria</taxon>
        <taxon>Pseudomonadati</taxon>
        <taxon>Pseudomonadota</taxon>
        <taxon>Alphaproteobacteria</taxon>
        <taxon>Hyphomicrobiales</taxon>
        <taxon>Rhizobiaceae</taxon>
        <taxon>Rhizobium/Agrobacterium group</taxon>
        <taxon>Rhizobium</taxon>
    </lineage>
</organism>
<evidence type="ECO:0008006" key="3">
    <source>
        <dbReference type="Google" id="ProtNLM"/>
    </source>
</evidence>
<proteinExistence type="predicted"/>
<keyword evidence="2" id="KW-1185">Reference proteome</keyword>
<accession>A0AAE5WTI6</accession>